<feature type="region of interest" description="Disordered" evidence="1">
    <location>
        <begin position="363"/>
        <end position="382"/>
    </location>
</feature>
<feature type="region of interest" description="Disordered" evidence="1">
    <location>
        <begin position="211"/>
        <end position="246"/>
    </location>
</feature>
<evidence type="ECO:0000256" key="1">
    <source>
        <dbReference type="SAM" id="MobiDB-lite"/>
    </source>
</evidence>
<accession>A0AAV5QPL3</accession>
<comment type="caution">
    <text evidence="2">The sequence shown here is derived from an EMBL/GenBank/DDBJ whole genome shotgun (WGS) entry which is preliminary data.</text>
</comment>
<dbReference type="GeneID" id="90074659"/>
<dbReference type="AlphaFoldDB" id="A0AAV5QPL3"/>
<protein>
    <submittedName>
        <fullName evidence="2">Uncharacterized protein</fullName>
    </submittedName>
</protein>
<feature type="compositionally biased region" description="Basic residues" evidence="1">
    <location>
        <begin position="561"/>
        <end position="573"/>
    </location>
</feature>
<feature type="region of interest" description="Disordered" evidence="1">
    <location>
        <begin position="40"/>
        <end position="103"/>
    </location>
</feature>
<sequence length="791" mass="87661">MAMSTEITTATPNAFYKNPNSSVSSTDLVATNRFTTHLLSKDPLKKPQNEISTDPKTVLISKSAASSTILISPKKSKKPSGPPPNQNPPASPKSRKSTKKPSSVLNKISMFENSTPNGEQLFKRNFKPILATGTKNDSLNRSSNQSENFKNTNTPIKSFAFKTQQNQKSKNSKLFKGSDNKENPNFNTAHIPASLSVPETVITEDDTQPIASSSFAKSPTSEKNSNDTSFSSIIGGTRSKKTKHSVSTAFTNDPIYGKSKIKSSVDTSFNSLGSGQPFYQIPRSGSNAGSIHSERPLFDMPRAGNFSSGASIAGSMVSERPLFDVTSENMNDNETVYKRLHKSSNSILSDSLFDTHEMADSSLSENIDRSKNPQSDDTTESKVIANRILREPSVEQKLDEFSYLFNIEEGGDLGNPKPRGHASMIIASSSVKSHLNDPKRHSMIEAPDVSKVSKANNTVRFNEEITTYEHPEISYEEGDSTNRDGEEENDDEDDVTIESEMLVVTNGKDNICSRDDAAEFFNKPITHTVVKKAIQTAENRSKIFYSDRYKKEYQMLEETRVKRKSSTRNHPRSPTKSPKYYSDSSYLSGRLQSSELVNEEQVSETSIFRRLSNKRSKNKENLVLDDSEWHSNLQSSRTRSSRAPSIQSSRVSFVSTIKSHSHYKKIFPGSIFTSRSNVTLPRNSNDIPDAPVNLMQNPLLDSEVNGLRKNSGEPTTEGELKGTKKSINNFYGIKSASQSKRSLKAFRSKNFSVISLNRQSKSSNPKTGNSETVKKHGSVFNNVMSKIASFF</sequence>
<keyword evidence="3" id="KW-1185">Reference proteome</keyword>
<feature type="compositionally biased region" description="Polar residues" evidence="1">
    <location>
        <begin position="756"/>
        <end position="771"/>
    </location>
</feature>
<dbReference type="Proteomes" id="UP001360560">
    <property type="component" value="Unassembled WGS sequence"/>
</dbReference>
<feature type="compositionally biased region" description="Polar residues" evidence="1">
    <location>
        <begin position="133"/>
        <end position="156"/>
    </location>
</feature>
<feature type="region of interest" description="Disordered" evidence="1">
    <location>
        <begin position="558"/>
        <end position="585"/>
    </location>
</feature>
<feature type="compositionally biased region" description="Acidic residues" evidence="1">
    <location>
        <begin position="474"/>
        <end position="495"/>
    </location>
</feature>
<dbReference type="RefSeq" id="XP_064853680.1">
    <property type="nucleotide sequence ID" value="XM_064997608.1"/>
</dbReference>
<gene>
    <name evidence="2" type="ORF">DASC09_040090</name>
</gene>
<name>A0AAV5QPL3_9ASCO</name>
<proteinExistence type="predicted"/>
<feature type="region of interest" description="Disordered" evidence="1">
    <location>
        <begin position="467"/>
        <end position="495"/>
    </location>
</feature>
<feature type="compositionally biased region" description="Pro residues" evidence="1">
    <location>
        <begin position="80"/>
        <end position="91"/>
    </location>
</feature>
<feature type="region of interest" description="Disordered" evidence="1">
    <location>
        <begin position="630"/>
        <end position="650"/>
    </location>
</feature>
<organism evidence="2 3">
    <name type="scientific">Saccharomycopsis crataegensis</name>
    <dbReference type="NCBI Taxonomy" id="43959"/>
    <lineage>
        <taxon>Eukaryota</taxon>
        <taxon>Fungi</taxon>
        <taxon>Dikarya</taxon>
        <taxon>Ascomycota</taxon>
        <taxon>Saccharomycotina</taxon>
        <taxon>Saccharomycetes</taxon>
        <taxon>Saccharomycopsidaceae</taxon>
        <taxon>Saccharomycopsis</taxon>
    </lineage>
</organism>
<feature type="compositionally biased region" description="Polar residues" evidence="1">
    <location>
        <begin position="574"/>
        <end position="585"/>
    </location>
</feature>
<evidence type="ECO:0000313" key="3">
    <source>
        <dbReference type="Proteomes" id="UP001360560"/>
    </source>
</evidence>
<feature type="region of interest" description="Disordered" evidence="1">
    <location>
        <begin position="133"/>
        <end position="193"/>
    </location>
</feature>
<feature type="compositionally biased region" description="Polar residues" evidence="1">
    <location>
        <begin position="211"/>
        <end position="234"/>
    </location>
</feature>
<reference evidence="2 3" key="1">
    <citation type="journal article" date="2023" name="Elife">
        <title>Identification of key yeast species and microbe-microbe interactions impacting larval growth of Drosophila in the wild.</title>
        <authorList>
            <person name="Mure A."/>
            <person name="Sugiura Y."/>
            <person name="Maeda R."/>
            <person name="Honda K."/>
            <person name="Sakurai N."/>
            <person name="Takahashi Y."/>
            <person name="Watada M."/>
            <person name="Katoh T."/>
            <person name="Gotoh A."/>
            <person name="Gotoh Y."/>
            <person name="Taniguchi I."/>
            <person name="Nakamura K."/>
            <person name="Hayashi T."/>
            <person name="Katayama T."/>
            <person name="Uemura T."/>
            <person name="Hattori Y."/>
        </authorList>
    </citation>
    <scope>NUCLEOTIDE SEQUENCE [LARGE SCALE GENOMIC DNA]</scope>
    <source>
        <strain evidence="2 3">SC-9</strain>
    </source>
</reference>
<feature type="region of interest" description="Disordered" evidence="1">
    <location>
        <begin position="756"/>
        <end position="775"/>
    </location>
</feature>
<dbReference type="EMBL" id="BTFZ01000011">
    <property type="protein sequence ID" value="GMM36684.1"/>
    <property type="molecule type" value="Genomic_DNA"/>
</dbReference>
<evidence type="ECO:0000313" key="2">
    <source>
        <dbReference type="EMBL" id="GMM36684.1"/>
    </source>
</evidence>
<feature type="region of interest" description="Disordered" evidence="1">
    <location>
        <begin position="1"/>
        <end position="25"/>
    </location>
</feature>